<gene>
    <name evidence="2" type="ORF">IGS67_12120</name>
</gene>
<keyword evidence="1" id="KW-1133">Transmembrane helix</keyword>
<feature type="transmembrane region" description="Helical" evidence="1">
    <location>
        <begin position="67"/>
        <end position="87"/>
    </location>
</feature>
<feature type="transmembrane region" description="Helical" evidence="1">
    <location>
        <begin position="37"/>
        <end position="61"/>
    </location>
</feature>
<dbReference type="EMBL" id="JACZDF010000007">
    <property type="protein sequence ID" value="MBD9700224.1"/>
    <property type="molecule type" value="Genomic_DNA"/>
</dbReference>
<reference evidence="2 3" key="1">
    <citation type="submission" date="2020-09" db="EMBL/GenBank/DDBJ databases">
        <title>Flavimobilis rhizosphaerae sp. nov., isolated from rhizosphere soil of Spartina alterniflora.</title>
        <authorList>
            <person name="Hanqin C."/>
        </authorList>
    </citation>
    <scope>NUCLEOTIDE SEQUENCE [LARGE SCALE GENOMIC DNA]</scope>
    <source>
        <strain evidence="2 3">GY 10621</strain>
    </source>
</reference>
<proteinExistence type="predicted"/>
<feature type="transmembrane region" description="Helical" evidence="1">
    <location>
        <begin position="94"/>
        <end position="115"/>
    </location>
</feature>
<evidence type="ECO:0008006" key="4">
    <source>
        <dbReference type="Google" id="ProtNLM"/>
    </source>
</evidence>
<comment type="caution">
    <text evidence="2">The sequence shown here is derived from an EMBL/GenBank/DDBJ whole genome shotgun (WGS) entry which is preliminary data.</text>
</comment>
<evidence type="ECO:0000313" key="3">
    <source>
        <dbReference type="Proteomes" id="UP000642107"/>
    </source>
</evidence>
<keyword evidence="1" id="KW-0472">Membrane</keyword>
<keyword evidence="3" id="KW-1185">Reference proteome</keyword>
<sequence length="119" mass="13206">MLLPLMIVVLVLCALLGAWAAWFAVRDRAVILKQLWGAAVVEGMLVVQLVVAVVLLVQGWHGDPVMIWGYLVVVLLVLPFAAFVAFAERSRWSSIVLLVATVTVAFLELRLWQIWQLGV</sequence>
<protein>
    <recommendedName>
        <fullName evidence="4">Integral membrane protein</fullName>
    </recommendedName>
</protein>
<keyword evidence="1" id="KW-0812">Transmembrane</keyword>
<feature type="transmembrane region" description="Helical" evidence="1">
    <location>
        <begin position="6"/>
        <end position="25"/>
    </location>
</feature>
<accession>A0ABR9DTG7</accession>
<dbReference type="RefSeq" id="WP_192281422.1">
    <property type="nucleotide sequence ID" value="NZ_JACZDF010000007.1"/>
</dbReference>
<evidence type="ECO:0000313" key="2">
    <source>
        <dbReference type="EMBL" id="MBD9700224.1"/>
    </source>
</evidence>
<organism evidence="2 3">
    <name type="scientific">Flavimobilis rhizosphaerae</name>
    <dbReference type="NCBI Taxonomy" id="2775421"/>
    <lineage>
        <taxon>Bacteria</taxon>
        <taxon>Bacillati</taxon>
        <taxon>Actinomycetota</taxon>
        <taxon>Actinomycetes</taxon>
        <taxon>Micrococcales</taxon>
        <taxon>Jonesiaceae</taxon>
        <taxon>Flavimobilis</taxon>
    </lineage>
</organism>
<dbReference type="Proteomes" id="UP000642107">
    <property type="component" value="Unassembled WGS sequence"/>
</dbReference>
<name>A0ABR9DTG7_9MICO</name>
<evidence type="ECO:0000256" key="1">
    <source>
        <dbReference type="SAM" id="Phobius"/>
    </source>
</evidence>